<gene>
    <name evidence="1" type="ORF">ABVK25_010763</name>
</gene>
<organism evidence="1 2">
    <name type="scientific">Lepraria finkii</name>
    <dbReference type="NCBI Taxonomy" id="1340010"/>
    <lineage>
        <taxon>Eukaryota</taxon>
        <taxon>Fungi</taxon>
        <taxon>Dikarya</taxon>
        <taxon>Ascomycota</taxon>
        <taxon>Pezizomycotina</taxon>
        <taxon>Lecanoromycetes</taxon>
        <taxon>OSLEUM clade</taxon>
        <taxon>Lecanoromycetidae</taxon>
        <taxon>Lecanorales</taxon>
        <taxon>Lecanorineae</taxon>
        <taxon>Stereocaulaceae</taxon>
        <taxon>Lepraria</taxon>
    </lineage>
</organism>
<dbReference type="Proteomes" id="UP001590951">
    <property type="component" value="Unassembled WGS sequence"/>
</dbReference>
<name>A0ABR4AW11_9LECA</name>
<sequence length="101" mass="11099">MAEQSNNRTLDFSGVSRYLCSISSASTGVGALDRRPGCSSTKTAKSCQIWNPNPTQLLNTWLPVNIRRSLAQIIRNQADTGASIRVPDLSLYEKNDDDGHF</sequence>
<dbReference type="EMBL" id="JBHFEH010000074">
    <property type="protein sequence ID" value="KAL2049011.1"/>
    <property type="molecule type" value="Genomic_DNA"/>
</dbReference>
<reference evidence="1 2" key="1">
    <citation type="submission" date="2024-09" db="EMBL/GenBank/DDBJ databases">
        <title>Rethinking Asexuality: The Enigmatic Case of Functional Sexual Genes in Lepraria (Stereocaulaceae).</title>
        <authorList>
            <person name="Doellman M."/>
            <person name="Sun Y."/>
            <person name="Barcenas-Pena A."/>
            <person name="Lumbsch H.T."/>
            <person name="Grewe F."/>
        </authorList>
    </citation>
    <scope>NUCLEOTIDE SEQUENCE [LARGE SCALE GENOMIC DNA]</scope>
    <source>
        <strain evidence="1 2">Grewe 0041</strain>
    </source>
</reference>
<protein>
    <submittedName>
        <fullName evidence="1">Uncharacterized protein</fullName>
    </submittedName>
</protein>
<evidence type="ECO:0000313" key="1">
    <source>
        <dbReference type="EMBL" id="KAL2049011.1"/>
    </source>
</evidence>
<proteinExistence type="predicted"/>
<keyword evidence="2" id="KW-1185">Reference proteome</keyword>
<comment type="caution">
    <text evidence="1">The sequence shown here is derived from an EMBL/GenBank/DDBJ whole genome shotgun (WGS) entry which is preliminary data.</text>
</comment>
<evidence type="ECO:0000313" key="2">
    <source>
        <dbReference type="Proteomes" id="UP001590951"/>
    </source>
</evidence>
<accession>A0ABR4AW11</accession>